<sequence>MYIHFHLAGRRTQLFKGLPATSTVEENSQAGVSVYNFTVTISPLASESVAILPTIVNSNLLTEAFDIESKGGLEFGVITTGNPVLDYETMPKSFDLQIFVEDSTGRTDLNTLTIQVTDKNEHPVFRGNMAFQKYV</sequence>
<evidence type="ECO:0000313" key="5">
    <source>
        <dbReference type="Ensembl" id="ENSFALP00000028448.1"/>
    </source>
</evidence>
<comment type="subcellular location">
    <subcellularLocation>
        <location evidence="1">Membrane</location>
    </subcellularLocation>
</comment>
<evidence type="ECO:0000313" key="6">
    <source>
        <dbReference type="Proteomes" id="UP000016665"/>
    </source>
</evidence>
<dbReference type="GO" id="GO:0016020">
    <property type="term" value="C:membrane"/>
    <property type="evidence" value="ECO:0007669"/>
    <property type="project" value="UniProtKB-SubCell"/>
</dbReference>
<keyword evidence="6" id="KW-1185">Reference proteome</keyword>
<dbReference type="CDD" id="cd11304">
    <property type="entry name" value="Cadherin_repeat"/>
    <property type="match status" value="1"/>
</dbReference>
<dbReference type="GO" id="GO:0005509">
    <property type="term" value="F:calcium ion binding"/>
    <property type="evidence" value="ECO:0007669"/>
    <property type="project" value="UniProtKB-UniRule"/>
</dbReference>
<dbReference type="Ensembl" id="ENSFALT00000028843.1">
    <property type="protein sequence ID" value="ENSFALP00000028448.1"/>
    <property type="gene ID" value="ENSFALG00000028378.1"/>
</dbReference>
<dbReference type="GeneTree" id="ENSGT00980000200289"/>
<dbReference type="AlphaFoldDB" id="A0A803W0E2"/>
<protein>
    <recommendedName>
        <fullName evidence="4">Cadherin domain-containing protein</fullName>
    </recommendedName>
</protein>
<keyword evidence="3" id="KW-0106">Calcium</keyword>
<dbReference type="Gene3D" id="2.60.40.60">
    <property type="entry name" value="Cadherins"/>
    <property type="match status" value="1"/>
</dbReference>
<proteinExistence type="predicted"/>
<dbReference type="GO" id="GO:0007156">
    <property type="term" value="P:homophilic cell adhesion via plasma membrane adhesion molecules"/>
    <property type="evidence" value="ECO:0007669"/>
    <property type="project" value="InterPro"/>
</dbReference>
<accession>A0A803W0E2</accession>
<reference evidence="5" key="2">
    <citation type="submission" date="2025-08" db="UniProtKB">
        <authorList>
            <consortium name="Ensembl"/>
        </authorList>
    </citation>
    <scope>IDENTIFICATION</scope>
</reference>
<evidence type="ECO:0000256" key="2">
    <source>
        <dbReference type="ARBA" id="ARBA00023136"/>
    </source>
</evidence>
<feature type="domain" description="Cadherin" evidence="4">
    <location>
        <begin position="16"/>
        <end position="125"/>
    </location>
</feature>
<name>A0A803W0E2_FICAL</name>
<dbReference type="PROSITE" id="PS50268">
    <property type="entry name" value="CADHERIN_2"/>
    <property type="match status" value="1"/>
</dbReference>
<evidence type="ECO:0000256" key="3">
    <source>
        <dbReference type="PROSITE-ProRule" id="PRU00043"/>
    </source>
</evidence>
<keyword evidence="2" id="KW-0472">Membrane</keyword>
<dbReference type="SUPFAM" id="SSF49313">
    <property type="entry name" value="Cadherin-like"/>
    <property type="match status" value="1"/>
</dbReference>
<reference evidence="5 6" key="1">
    <citation type="journal article" date="2012" name="Nature">
        <title>The genomic landscape of species divergence in Ficedula flycatchers.</title>
        <authorList>
            <person name="Ellegren H."/>
            <person name="Smeds L."/>
            <person name="Burri R."/>
            <person name="Olason P.I."/>
            <person name="Backstrom N."/>
            <person name="Kawakami T."/>
            <person name="Kunstner A."/>
            <person name="Makinen H."/>
            <person name="Nadachowska-Brzyska K."/>
            <person name="Qvarnstrom A."/>
            <person name="Uebbing S."/>
            <person name="Wolf J.B."/>
        </authorList>
    </citation>
    <scope>NUCLEOTIDE SEQUENCE [LARGE SCALE GENOMIC DNA]</scope>
</reference>
<evidence type="ECO:0000259" key="4">
    <source>
        <dbReference type="PROSITE" id="PS50268"/>
    </source>
</evidence>
<dbReference type="InterPro" id="IPR002126">
    <property type="entry name" value="Cadherin-like_dom"/>
</dbReference>
<dbReference type="InterPro" id="IPR015919">
    <property type="entry name" value="Cadherin-like_sf"/>
</dbReference>
<evidence type="ECO:0000256" key="1">
    <source>
        <dbReference type="ARBA" id="ARBA00004370"/>
    </source>
</evidence>
<dbReference type="Proteomes" id="UP000016665">
    <property type="component" value="Chromosome 1A"/>
</dbReference>
<organism evidence="5 6">
    <name type="scientific">Ficedula albicollis</name>
    <name type="common">Collared flycatcher</name>
    <name type="synonym">Muscicapa albicollis</name>
    <dbReference type="NCBI Taxonomy" id="59894"/>
    <lineage>
        <taxon>Eukaryota</taxon>
        <taxon>Metazoa</taxon>
        <taxon>Chordata</taxon>
        <taxon>Craniata</taxon>
        <taxon>Vertebrata</taxon>
        <taxon>Euteleostomi</taxon>
        <taxon>Archelosauria</taxon>
        <taxon>Archosauria</taxon>
        <taxon>Dinosauria</taxon>
        <taxon>Saurischia</taxon>
        <taxon>Theropoda</taxon>
        <taxon>Coelurosauria</taxon>
        <taxon>Aves</taxon>
        <taxon>Neognathae</taxon>
        <taxon>Neoaves</taxon>
        <taxon>Telluraves</taxon>
        <taxon>Australaves</taxon>
        <taxon>Passeriformes</taxon>
        <taxon>Muscicapidae</taxon>
        <taxon>Ficedula</taxon>
    </lineage>
</organism>
<reference evidence="5" key="3">
    <citation type="submission" date="2025-09" db="UniProtKB">
        <authorList>
            <consortium name="Ensembl"/>
        </authorList>
    </citation>
    <scope>IDENTIFICATION</scope>
</reference>